<evidence type="ECO:0000256" key="6">
    <source>
        <dbReference type="ARBA" id="ARBA00023002"/>
    </source>
</evidence>
<name>A0A317PCQ3_9HYPH</name>
<evidence type="ECO:0000256" key="12">
    <source>
        <dbReference type="ARBA" id="ARBA00023268"/>
    </source>
</evidence>
<dbReference type="PANTHER" id="PTHR23309">
    <property type="entry name" value="3-HYDROXYACYL-COA DEHYROGENASE"/>
    <property type="match status" value="1"/>
</dbReference>
<keyword evidence="7" id="KW-0520">NAD</keyword>
<dbReference type="InterPro" id="IPR001753">
    <property type="entry name" value="Enoyl-CoA_hydra/iso"/>
</dbReference>
<protein>
    <submittedName>
        <fullName evidence="17">Short chain enoyl-CoA hydratase /3-hydroxyacyl-CoA dehydrogenase</fullName>
    </submittedName>
</protein>
<keyword evidence="18" id="KW-1185">Reference proteome</keyword>
<sequence>MTQSQTTPNAARITWSNPPVNALSLAMRKHIHAAVSAALADDRIDCLVLSGEGGRFSGGADVREFNTEDATAFPSIIDIGRLLEAAAKPSVAAIEGVALGGGLELALFCHARVASSQALLGLPEVKLGVMPGAHGTLRLPRLIEAGKALELMMDGRFITGTEAAALGLADAVTDGEPSARAIEVAADLLKAGDPLPRLRDRPVRFDGDADAALATAMERARAVARGPAPQAIVESVARSITASAAEAEAGDHAAFLELAASPEAIALQHLFFAERAAGRVQGVDSTAAARAVGTVGVVGAGTMGTGIAMAFANSGYRVRLYDPSAESLARSQTARAKAYASAERRGKMDSAASGAAQARIVPAAALAELADADLVIEAVIEDMAVKKAVFTELDSLVGPDAILASNTSFLDIAEIASVTRDSSRVLGMHFFSPAHIMRLVEVVRTPSTSASALLTAMAVTKKLGKIGVVAGNCDGFIGNRMIDQYFLRANELLMEGATPRQVDEALRGFGFAMGPFEMSDMAGNDIAWLNRKRHLAADPSFRFPEIADAAAERGWFGQKTGRGWYLYAEGERQGRDSPELAGLLEEMRAGAGVRKRPIDAREIVERCVYALVNEGAKILEEGHAQRASDIDLVYARGYGFPDLKGGPMHYAERVGLAPILERIRGFHSESRFPGWEPAALLVERAGTTGTFD</sequence>
<dbReference type="Proteomes" id="UP000246352">
    <property type="component" value="Unassembled WGS sequence"/>
</dbReference>
<dbReference type="OrthoDB" id="9771883at2"/>
<comment type="similarity">
    <text evidence="3">In the N-terminal section; belongs to the enoyl-CoA hydratase/isomerase family.</text>
</comment>
<dbReference type="Gene3D" id="1.10.1040.50">
    <property type="match status" value="1"/>
</dbReference>
<dbReference type="UniPathway" id="UPA00659"/>
<dbReference type="GO" id="GO:0004300">
    <property type="term" value="F:enoyl-CoA hydratase activity"/>
    <property type="evidence" value="ECO:0007669"/>
    <property type="project" value="UniProtKB-ARBA"/>
</dbReference>
<dbReference type="InterPro" id="IPR006176">
    <property type="entry name" value="3-OHacyl-CoA_DH_NAD-bd"/>
</dbReference>
<dbReference type="SUPFAM" id="SSF51735">
    <property type="entry name" value="NAD(P)-binding Rossmann-fold domains"/>
    <property type="match status" value="1"/>
</dbReference>
<dbReference type="PROSITE" id="PS00166">
    <property type="entry name" value="ENOYL_COA_HYDRATASE"/>
    <property type="match status" value="1"/>
</dbReference>
<dbReference type="InterPro" id="IPR018376">
    <property type="entry name" value="Enoyl-CoA_hyd/isom_CS"/>
</dbReference>
<proteinExistence type="inferred from homology"/>
<dbReference type="AlphaFoldDB" id="A0A317PCQ3"/>
<feature type="domain" description="3-hydroxyacyl-CoA dehydrogenase NAD binding" evidence="16">
    <location>
        <begin position="294"/>
        <end position="472"/>
    </location>
</feature>
<dbReference type="CDD" id="cd06558">
    <property type="entry name" value="crotonase-like"/>
    <property type="match status" value="1"/>
</dbReference>
<dbReference type="GO" id="GO:0016853">
    <property type="term" value="F:isomerase activity"/>
    <property type="evidence" value="ECO:0007669"/>
    <property type="project" value="UniProtKB-KW"/>
</dbReference>
<accession>A0A317PCQ3</accession>
<dbReference type="PANTHER" id="PTHR23309:SF51">
    <property type="entry name" value="3-HYDROXYACYL-COA DEHYDROGENASE-RELATED"/>
    <property type="match status" value="1"/>
</dbReference>
<keyword evidence="12" id="KW-0511">Multifunctional enzyme</keyword>
<evidence type="ECO:0000256" key="5">
    <source>
        <dbReference type="ARBA" id="ARBA00022963"/>
    </source>
</evidence>
<dbReference type="Gene3D" id="3.90.226.10">
    <property type="entry name" value="2-enoyl-CoA Hydratase, Chain A, domain 1"/>
    <property type="match status" value="1"/>
</dbReference>
<dbReference type="GO" id="GO:0003857">
    <property type="term" value="F:(3S)-3-hydroxyacyl-CoA dehydrogenase (NAD+) activity"/>
    <property type="evidence" value="ECO:0007669"/>
    <property type="project" value="UniProtKB-EC"/>
</dbReference>
<evidence type="ECO:0000313" key="18">
    <source>
        <dbReference type="Proteomes" id="UP000246352"/>
    </source>
</evidence>
<evidence type="ECO:0000256" key="13">
    <source>
        <dbReference type="ARBA" id="ARBA00049556"/>
    </source>
</evidence>
<dbReference type="Pfam" id="PF00725">
    <property type="entry name" value="3HCDH"/>
    <property type="match status" value="2"/>
</dbReference>
<dbReference type="RefSeq" id="WP_110034380.1">
    <property type="nucleotide sequence ID" value="NZ_QGTR01000008.1"/>
</dbReference>
<dbReference type="InterPro" id="IPR036291">
    <property type="entry name" value="NAD(P)-bd_dom_sf"/>
</dbReference>
<dbReference type="FunFam" id="3.40.50.720:FF:000009">
    <property type="entry name" value="Fatty oxidation complex, alpha subunit"/>
    <property type="match status" value="1"/>
</dbReference>
<keyword evidence="5" id="KW-0442">Lipid degradation</keyword>
<evidence type="ECO:0000256" key="11">
    <source>
        <dbReference type="ARBA" id="ARBA00023239"/>
    </source>
</evidence>
<keyword evidence="8" id="KW-0443">Lipid metabolism</keyword>
<dbReference type="EMBL" id="QGTR01000008">
    <property type="protein sequence ID" value="PWV95777.1"/>
    <property type="molecule type" value="Genomic_DNA"/>
</dbReference>
<dbReference type="InterPro" id="IPR029045">
    <property type="entry name" value="ClpP/crotonase-like_dom_sf"/>
</dbReference>
<comment type="subcellular location">
    <subcellularLocation>
        <location evidence="1">Peroxisome</location>
    </subcellularLocation>
</comment>
<evidence type="ECO:0000256" key="14">
    <source>
        <dbReference type="RuleBase" id="RU003707"/>
    </source>
</evidence>
<dbReference type="GO" id="GO:0006635">
    <property type="term" value="P:fatty acid beta-oxidation"/>
    <property type="evidence" value="ECO:0007669"/>
    <property type="project" value="UniProtKB-UniPathway"/>
</dbReference>
<keyword evidence="10" id="KW-0413">Isomerase</keyword>
<keyword evidence="9" id="KW-0576">Peroxisome</keyword>
<evidence type="ECO:0000256" key="4">
    <source>
        <dbReference type="ARBA" id="ARBA00022832"/>
    </source>
</evidence>
<evidence type="ECO:0000256" key="10">
    <source>
        <dbReference type="ARBA" id="ARBA00023235"/>
    </source>
</evidence>
<keyword evidence="11" id="KW-0456">Lyase</keyword>
<evidence type="ECO:0000256" key="9">
    <source>
        <dbReference type="ARBA" id="ARBA00023140"/>
    </source>
</evidence>
<comment type="caution">
    <text evidence="17">The sequence shown here is derived from an EMBL/GenBank/DDBJ whole genome shotgun (WGS) entry which is preliminary data.</text>
</comment>
<evidence type="ECO:0000256" key="3">
    <source>
        <dbReference type="ARBA" id="ARBA00008750"/>
    </source>
</evidence>
<comment type="catalytic activity">
    <reaction evidence="13">
        <text>a (3S)-3-hydroxyacyl-CoA + NAD(+) = a 3-oxoacyl-CoA + NADH + H(+)</text>
        <dbReference type="Rhea" id="RHEA:22432"/>
        <dbReference type="ChEBI" id="CHEBI:15378"/>
        <dbReference type="ChEBI" id="CHEBI:57318"/>
        <dbReference type="ChEBI" id="CHEBI:57540"/>
        <dbReference type="ChEBI" id="CHEBI:57945"/>
        <dbReference type="ChEBI" id="CHEBI:90726"/>
        <dbReference type="EC" id="1.1.1.35"/>
    </reaction>
</comment>
<dbReference type="Pfam" id="PF02737">
    <property type="entry name" value="3HCDH_N"/>
    <property type="match status" value="1"/>
</dbReference>
<dbReference type="SUPFAM" id="SSF48179">
    <property type="entry name" value="6-phosphogluconate dehydrogenase C-terminal domain-like"/>
    <property type="match status" value="2"/>
</dbReference>
<evidence type="ECO:0000256" key="8">
    <source>
        <dbReference type="ARBA" id="ARBA00023098"/>
    </source>
</evidence>
<comment type="similarity">
    <text evidence="14">Belongs to the enoyl-CoA hydratase/isomerase family.</text>
</comment>
<dbReference type="InterPro" id="IPR006108">
    <property type="entry name" value="3HC_DH_C"/>
</dbReference>
<dbReference type="Pfam" id="PF00378">
    <property type="entry name" value="ECH_1"/>
    <property type="match status" value="1"/>
</dbReference>
<dbReference type="FunFam" id="1.10.1040.50:FF:000006">
    <property type="entry name" value="Peroxisomal bifunctional enzyme"/>
    <property type="match status" value="1"/>
</dbReference>
<dbReference type="InterPro" id="IPR008927">
    <property type="entry name" value="6-PGluconate_DH-like_C_sf"/>
</dbReference>
<feature type="domain" description="3-hydroxyacyl-CoA dehydrogenase C-terminal" evidence="15">
    <location>
        <begin position="603"/>
        <end position="681"/>
    </location>
</feature>
<keyword evidence="6" id="KW-0560">Oxidoreductase</keyword>
<feature type="domain" description="3-hydroxyacyl-CoA dehydrogenase C-terminal" evidence="15">
    <location>
        <begin position="475"/>
        <end position="567"/>
    </location>
</feature>
<dbReference type="Gene3D" id="3.40.50.720">
    <property type="entry name" value="NAD(P)-binding Rossmann-like Domain"/>
    <property type="match status" value="1"/>
</dbReference>
<evidence type="ECO:0000259" key="15">
    <source>
        <dbReference type="Pfam" id="PF00725"/>
    </source>
</evidence>
<dbReference type="GO" id="GO:0070403">
    <property type="term" value="F:NAD+ binding"/>
    <property type="evidence" value="ECO:0007669"/>
    <property type="project" value="InterPro"/>
</dbReference>
<dbReference type="SUPFAM" id="SSF52096">
    <property type="entry name" value="ClpP/crotonase"/>
    <property type="match status" value="1"/>
</dbReference>
<reference evidence="17 18" key="1">
    <citation type="submission" date="2018-05" db="EMBL/GenBank/DDBJ databases">
        <title>Genomic Encyclopedia of Type Strains, Phase IV (KMG-IV): sequencing the most valuable type-strain genomes for metagenomic binning, comparative biology and taxonomic classification.</title>
        <authorList>
            <person name="Goeker M."/>
        </authorList>
    </citation>
    <scope>NUCLEOTIDE SEQUENCE [LARGE SCALE GENOMIC DNA]</scope>
    <source>
        <strain evidence="17 18">DSM 16791</strain>
    </source>
</reference>
<evidence type="ECO:0000256" key="2">
    <source>
        <dbReference type="ARBA" id="ARBA00005005"/>
    </source>
</evidence>
<evidence type="ECO:0000313" key="17">
    <source>
        <dbReference type="EMBL" id="PWV95777.1"/>
    </source>
</evidence>
<keyword evidence="4" id="KW-0276">Fatty acid metabolism</keyword>
<comment type="pathway">
    <text evidence="2">Lipid metabolism; fatty acid beta-oxidation.</text>
</comment>
<evidence type="ECO:0000256" key="1">
    <source>
        <dbReference type="ARBA" id="ARBA00004275"/>
    </source>
</evidence>
<evidence type="ECO:0000256" key="7">
    <source>
        <dbReference type="ARBA" id="ARBA00023027"/>
    </source>
</evidence>
<gene>
    <name evidence="17" type="ORF">DFR52_10841</name>
</gene>
<organism evidence="17 18">
    <name type="scientific">Hoeflea marina</name>
    <dbReference type="NCBI Taxonomy" id="274592"/>
    <lineage>
        <taxon>Bacteria</taxon>
        <taxon>Pseudomonadati</taxon>
        <taxon>Pseudomonadota</taxon>
        <taxon>Alphaproteobacteria</taxon>
        <taxon>Hyphomicrobiales</taxon>
        <taxon>Rhizobiaceae</taxon>
        <taxon>Hoeflea</taxon>
    </lineage>
</organism>
<evidence type="ECO:0000259" key="16">
    <source>
        <dbReference type="Pfam" id="PF02737"/>
    </source>
</evidence>